<dbReference type="HAMAP" id="MF_00335">
    <property type="entry name" value="RNase_Y"/>
    <property type="match status" value="1"/>
</dbReference>
<feature type="domain" description="HD" evidence="7">
    <location>
        <begin position="334"/>
        <end position="427"/>
    </location>
</feature>
<evidence type="ECO:0000313" key="8">
    <source>
        <dbReference type="EMBL" id="TVY12213.1"/>
    </source>
</evidence>
<dbReference type="NCBIfam" id="TIGR03319">
    <property type="entry name" value="RNase_Y"/>
    <property type="match status" value="1"/>
</dbReference>
<dbReference type="GO" id="GO:0004521">
    <property type="term" value="F:RNA endonuclease activity"/>
    <property type="evidence" value="ECO:0007669"/>
    <property type="project" value="UniProtKB-UniRule"/>
</dbReference>
<accession>A0A559KJA6</accession>
<keyword evidence="5" id="KW-1133">Transmembrane helix</keyword>
<dbReference type="NCBIfam" id="TIGR00277">
    <property type="entry name" value="HDIG"/>
    <property type="match status" value="1"/>
</dbReference>
<evidence type="ECO:0000256" key="1">
    <source>
        <dbReference type="ARBA" id="ARBA00022722"/>
    </source>
</evidence>
<dbReference type="EMBL" id="VIAE01000006">
    <property type="protein sequence ID" value="TVY12213.1"/>
    <property type="molecule type" value="Genomic_DNA"/>
</dbReference>
<dbReference type="EC" id="3.1.-.-" evidence="5 6"/>
<keyword evidence="5" id="KW-0472">Membrane</keyword>
<dbReference type="InterPro" id="IPR017705">
    <property type="entry name" value="Ribonuclease_Y"/>
</dbReference>
<dbReference type="InterPro" id="IPR004087">
    <property type="entry name" value="KH_dom"/>
</dbReference>
<dbReference type="Pfam" id="PF01966">
    <property type="entry name" value="HD"/>
    <property type="match status" value="1"/>
</dbReference>
<keyword evidence="1 5" id="KW-0540">Nuclease</keyword>
<dbReference type="RefSeq" id="WP_144658455.1">
    <property type="nucleotide sequence ID" value="NZ_VIAE01000006.1"/>
</dbReference>
<evidence type="ECO:0000259" key="7">
    <source>
        <dbReference type="PROSITE" id="PS51831"/>
    </source>
</evidence>
<dbReference type="GO" id="GO:0006402">
    <property type="term" value="P:mRNA catabolic process"/>
    <property type="evidence" value="ECO:0007669"/>
    <property type="project" value="UniProtKB-UniRule"/>
</dbReference>
<dbReference type="Pfam" id="PF12072">
    <property type="entry name" value="RNase_Y_N"/>
    <property type="match status" value="1"/>
</dbReference>
<dbReference type="InterPro" id="IPR006674">
    <property type="entry name" value="HD_domain"/>
</dbReference>
<dbReference type="GO" id="GO:0005886">
    <property type="term" value="C:plasma membrane"/>
    <property type="evidence" value="ECO:0007669"/>
    <property type="project" value="UniProtKB-SubCell"/>
</dbReference>
<dbReference type="SUPFAM" id="SSF109604">
    <property type="entry name" value="HD-domain/PDEase-like"/>
    <property type="match status" value="1"/>
</dbReference>
<dbReference type="GO" id="GO:0016787">
    <property type="term" value="F:hydrolase activity"/>
    <property type="evidence" value="ECO:0007669"/>
    <property type="project" value="UniProtKB-KW"/>
</dbReference>
<dbReference type="InterPro" id="IPR022711">
    <property type="entry name" value="RNase_Y_N"/>
</dbReference>
<dbReference type="CDD" id="cd22431">
    <property type="entry name" value="KH-I_RNaseY"/>
    <property type="match status" value="1"/>
</dbReference>
<comment type="similarity">
    <text evidence="5">Belongs to the RNase Y family.</text>
</comment>
<keyword evidence="2 5" id="KW-0255">Endonuclease</keyword>
<keyword evidence="5" id="KW-1003">Cell membrane</keyword>
<dbReference type="Proteomes" id="UP000320078">
    <property type="component" value="Unassembled WGS sequence"/>
</dbReference>
<dbReference type="InterPro" id="IPR036612">
    <property type="entry name" value="KH_dom_type_1_sf"/>
</dbReference>
<name>A0A559KJA6_9MOLU</name>
<organism evidence="8 9">
    <name type="scientific">Candidatus Phytoplasma pini</name>
    <dbReference type="NCBI Taxonomy" id="267362"/>
    <lineage>
        <taxon>Bacteria</taxon>
        <taxon>Bacillati</taxon>
        <taxon>Mycoplasmatota</taxon>
        <taxon>Mollicutes</taxon>
        <taxon>Acholeplasmatales</taxon>
        <taxon>Acholeplasmataceae</taxon>
        <taxon>Candidatus Phytoplasma</taxon>
    </lineage>
</organism>
<evidence type="ECO:0000256" key="5">
    <source>
        <dbReference type="HAMAP-Rule" id="MF_00335"/>
    </source>
</evidence>
<dbReference type="OrthoDB" id="9803205at2"/>
<evidence type="ECO:0000256" key="4">
    <source>
        <dbReference type="ARBA" id="ARBA00022884"/>
    </source>
</evidence>
<dbReference type="SUPFAM" id="SSF54791">
    <property type="entry name" value="Eukaryotic type KH-domain (KH-domain type I)"/>
    <property type="match status" value="1"/>
</dbReference>
<dbReference type="SMART" id="SM00322">
    <property type="entry name" value="KH"/>
    <property type="match status" value="1"/>
</dbReference>
<dbReference type="PANTHER" id="PTHR12826:SF15">
    <property type="entry name" value="RIBONUCLEASE Y"/>
    <property type="match status" value="1"/>
</dbReference>
<dbReference type="PROSITE" id="PS51831">
    <property type="entry name" value="HD"/>
    <property type="match status" value="1"/>
</dbReference>
<comment type="subcellular location">
    <subcellularLocation>
        <location evidence="5">Cell membrane</location>
        <topology evidence="5">Single-pass membrane protein</topology>
    </subcellularLocation>
</comment>
<reference evidence="8 9" key="1">
    <citation type="submission" date="2019-06" db="EMBL/GenBank/DDBJ databases">
        <title>Draft Genome Sequence of Candidatus Phytoplasma pini-Related Strain MDPP: A Resource for Comparative Genomics of Gymnosperm-infecting Phytoplasmas.</title>
        <authorList>
            <person name="Cai W."/>
            <person name="Costanzo S."/>
            <person name="Shao J."/>
            <person name="Zhao Y."/>
            <person name="Davis R."/>
        </authorList>
    </citation>
    <scope>NUCLEOTIDE SEQUENCE [LARGE SCALE GENOMIC DNA]</scope>
    <source>
        <strain evidence="8 9">MDPP</strain>
    </source>
</reference>
<dbReference type="AlphaFoldDB" id="A0A559KJA6"/>
<keyword evidence="3 5" id="KW-0378">Hydrolase</keyword>
<sequence length="533" mass="62039">MDKNTNSVVFIIYCIFFIITILYFFFNKRKMNKQIYIVEKQIKDRILKSQLISSKMISEAEKKIYLLKKETENDLNERRKIIVNLEEKMIHKEELLTFRTGYLSKKEELLYIQENKLKNNKNYIEKLENKLQKQIYEQMMKLEEISFLTFEEARKVIMQKTEQNVFEEMQHYIKKTEEEYKYQVQKKAKMLLVSVMQKISRKTASEQNISMIFLEKDDLKGRIIGKDGRNIKTFELITGVDLIIDDAPNIVILSSFDPIRREIAKITLENLILDGRITPSSIEIMFKKKQNEIDDIIKEIGEESIYESKIGIIDEELVQLLGKLKFRTSYGQNILQHSLEVSFIAGKLAAEIGENEILARRAGLLHDIGKALDYQIEGSHVEIGINLAAKYKESDEVIDAIASHHEDKEPSYLISVLVIIADAVSSARPGARRETLENYIQRIQKLEQITNKIEGVEKSYAIKSGREIRVIVKAEETNDLLTFAIAKKIKKQIQTNINYNGNIKIIVIRELRVNEIAEVNNLSINKNDQKNQY</sequence>
<dbReference type="Gene3D" id="1.10.3210.10">
    <property type="entry name" value="Hypothetical protein af1432"/>
    <property type="match status" value="1"/>
</dbReference>
<dbReference type="Pfam" id="PF00013">
    <property type="entry name" value="KH_1"/>
    <property type="match status" value="1"/>
</dbReference>
<keyword evidence="9" id="KW-1185">Reference proteome</keyword>
<evidence type="ECO:0000256" key="3">
    <source>
        <dbReference type="ARBA" id="ARBA00022801"/>
    </source>
</evidence>
<keyword evidence="5" id="KW-0812">Transmembrane</keyword>
<dbReference type="InterPro" id="IPR003607">
    <property type="entry name" value="HD/PDEase_dom"/>
</dbReference>
<dbReference type="PANTHER" id="PTHR12826">
    <property type="entry name" value="RIBONUCLEASE Y"/>
    <property type="match status" value="1"/>
</dbReference>
<comment type="caution">
    <text evidence="8">The sequence shown here is derived from an EMBL/GenBank/DDBJ whole genome shotgun (WGS) entry which is preliminary data.</text>
</comment>
<evidence type="ECO:0000313" key="9">
    <source>
        <dbReference type="Proteomes" id="UP000320078"/>
    </source>
</evidence>
<dbReference type="InterPro" id="IPR006675">
    <property type="entry name" value="HDIG_dom"/>
</dbReference>
<feature type="transmembrane region" description="Helical" evidence="5">
    <location>
        <begin position="6"/>
        <end position="26"/>
    </location>
</feature>
<comment type="function">
    <text evidence="5">Endoribonuclease that initiates mRNA decay.</text>
</comment>
<evidence type="ECO:0000256" key="2">
    <source>
        <dbReference type="ARBA" id="ARBA00022759"/>
    </source>
</evidence>
<dbReference type="CDD" id="cd00077">
    <property type="entry name" value="HDc"/>
    <property type="match status" value="1"/>
</dbReference>
<keyword evidence="4 5" id="KW-0694">RNA-binding</keyword>
<gene>
    <name evidence="5 8" type="primary">rny</name>
    <name evidence="8" type="ORF">MDPP_00281</name>
</gene>
<proteinExistence type="inferred from homology"/>
<protein>
    <recommendedName>
        <fullName evidence="5 6">Ribonuclease Y</fullName>
        <shortName evidence="5">RNase Y</shortName>
        <ecNumber evidence="5 6">3.1.-.-</ecNumber>
    </recommendedName>
</protein>
<dbReference type="SMART" id="SM00471">
    <property type="entry name" value="HDc"/>
    <property type="match status" value="1"/>
</dbReference>
<dbReference type="GO" id="GO:0003723">
    <property type="term" value="F:RNA binding"/>
    <property type="evidence" value="ECO:0007669"/>
    <property type="project" value="UniProtKB-UniRule"/>
</dbReference>
<evidence type="ECO:0000256" key="6">
    <source>
        <dbReference type="NCBIfam" id="TIGR03319"/>
    </source>
</evidence>
<dbReference type="InterPro" id="IPR004088">
    <property type="entry name" value="KH_dom_type_1"/>
</dbReference>